<sequence length="70" mass="8046">MFDNTRAFIEAHRWKIPLINLAQGSSTNNTPISRSFSTYSISLGARRLQPLLQCLLERVLLRMPLLTFLL</sequence>
<feature type="non-terminal residue" evidence="1">
    <location>
        <position position="70"/>
    </location>
</feature>
<protein>
    <submittedName>
        <fullName evidence="1">Uncharacterized protein</fullName>
    </submittedName>
</protein>
<evidence type="ECO:0000313" key="1">
    <source>
        <dbReference type="EMBL" id="MBA0566810.1"/>
    </source>
</evidence>
<dbReference type="AlphaFoldDB" id="A0A7J8MQG3"/>
<gene>
    <name evidence="1" type="ORF">Golob_011591</name>
</gene>
<keyword evidence="2" id="KW-1185">Reference proteome</keyword>
<proteinExistence type="predicted"/>
<dbReference type="Proteomes" id="UP000593572">
    <property type="component" value="Unassembled WGS sequence"/>
</dbReference>
<accession>A0A7J8MQG3</accession>
<organism evidence="1 2">
    <name type="scientific">Gossypium lobatum</name>
    <dbReference type="NCBI Taxonomy" id="34289"/>
    <lineage>
        <taxon>Eukaryota</taxon>
        <taxon>Viridiplantae</taxon>
        <taxon>Streptophyta</taxon>
        <taxon>Embryophyta</taxon>
        <taxon>Tracheophyta</taxon>
        <taxon>Spermatophyta</taxon>
        <taxon>Magnoliopsida</taxon>
        <taxon>eudicotyledons</taxon>
        <taxon>Gunneridae</taxon>
        <taxon>Pentapetalae</taxon>
        <taxon>rosids</taxon>
        <taxon>malvids</taxon>
        <taxon>Malvales</taxon>
        <taxon>Malvaceae</taxon>
        <taxon>Malvoideae</taxon>
        <taxon>Gossypium</taxon>
    </lineage>
</organism>
<name>A0A7J8MQG3_9ROSI</name>
<comment type="caution">
    <text evidence="1">The sequence shown here is derived from an EMBL/GenBank/DDBJ whole genome shotgun (WGS) entry which is preliminary data.</text>
</comment>
<dbReference type="EMBL" id="JABEZX010000009">
    <property type="protein sequence ID" value="MBA0566810.1"/>
    <property type="molecule type" value="Genomic_DNA"/>
</dbReference>
<evidence type="ECO:0000313" key="2">
    <source>
        <dbReference type="Proteomes" id="UP000593572"/>
    </source>
</evidence>
<reference evidence="1 2" key="1">
    <citation type="journal article" date="2019" name="Genome Biol. Evol.">
        <title>Insights into the evolution of the New World diploid cottons (Gossypium, subgenus Houzingenia) based on genome sequencing.</title>
        <authorList>
            <person name="Grover C.E."/>
            <person name="Arick M.A. 2nd"/>
            <person name="Thrash A."/>
            <person name="Conover J.L."/>
            <person name="Sanders W.S."/>
            <person name="Peterson D.G."/>
            <person name="Frelichowski J.E."/>
            <person name="Scheffler J.A."/>
            <person name="Scheffler B.E."/>
            <person name="Wendel J.F."/>
        </authorList>
    </citation>
    <scope>NUCLEOTIDE SEQUENCE [LARGE SCALE GENOMIC DNA]</scope>
    <source>
        <strain evidence="1">157</strain>
        <tissue evidence="1">Leaf</tissue>
    </source>
</reference>